<dbReference type="AlphaFoldDB" id="C5EBG6"/>
<name>C5EBG6_BIFLI</name>
<protein>
    <submittedName>
        <fullName evidence="2">Uncharacterized protein</fullName>
    </submittedName>
</protein>
<evidence type="ECO:0000256" key="1">
    <source>
        <dbReference type="SAM" id="Phobius"/>
    </source>
</evidence>
<feature type="transmembrane region" description="Helical" evidence="1">
    <location>
        <begin position="12"/>
        <end position="34"/>
    </location>
</feature>
<accession>C5EBG6</accession>
<dbReference type="HOGENOM" id="CLU_2749682_0_0_11"/>
<dbReference type="Proteomes" id="UP000005084">
    <property type="component" value="Unassembled WGS sequence"/>
</dbReference>
<proteinExistence type="predicted"/>
<keyword evidence="1" id="KW-1133">Transmembrane helix</keyword>
<dbReference type="EMBL" id="DS990240">
    <property type="protein sequence ID" value="EEQ55358.1"/>
    <property type="molecule type" value="Genomic_DNA"/>
</dbReference>
<organism evidence="2">
    <name type="scientific">Bifidobacterium longum subsp. infantis CCUG 52486</name>
    <dbReference type="NCBI Taxonomy" id="537937"/>
    <lineage>
        <taxon>Bacteria</taxon>
        <taxon>Bacillati</taxon>
        <taxon>Actinomycetota</taxon>
        <taxon>Actinomycetes</taxon>
        <taxon>Bifidobacteriales</taxon>
        <taxon>Bifidobacteriaceae</taxon>
        <taxon>Bifidobacterium</taxon>
    </lineage>
</organism>
<keyword evidence="1" id="KW-0812">Transmembrane</keyword>
<reference evidence="2" key="1">
    <citation type="submission" date="2008-08" db="EMBL/GenBank/DDBJ databases">
        <title>Annotation of Bifidobacterium longum subsp. infantis CCUG 52486.</title>
        <authorList>
            <consortium name="The Broad Institute Genome Sequencing Platform"/>
            <person name="Gougoulias C."/>
            <person name="Tuohy K.M."/>
            <person name="Gibson G.R."/>
            <person name="Ward D."/>
            <person name="Mehta T."/>
            <person name="Young S."/>
            <person name="Jaffe D."/>
            <person name="Gnerre S."/>
            <person name="Berlin A."/>
            <person name="Heiman D."/>
            <person name="Hepburn T."/>
            <person name="Shea T."/>
            <person name="Sykes S."/>
            <person name="Alvarado L."/>
            <person name="Kodira C."/>
            <person name="Borodovsky M."/>
            <person name="Lander E."/>
            <person name="Galagan J."/>
            <person name="Nusbaum C."/>
            <person name="Birren B."/>
        </authorList>
    </citation>
    <scope>NUCLEOTIDE SEQUENCE [LARGE SCALE GENOMIC DNA]</scope>
    <source>
        <strain evidence="2">CCUG 52486</strain>
    </source>
</reference>
<keyword evidence="1" id="KW-0472">Membrane</keyword>
<gene>
    <name evidence="2" type="ORF">BLIG_01682</name>
</gene>
<feature type="transmembrane region" description="Helical" evidence="1">
    <location>
        <begin position="46"/>
        <end position="66"/>
    </location>
</feature>
<sequence>MQLHRNRYDQFFFMCTGGVGVLSGVGVPCAGRLASLRGVGGVMLPAVGWLASLEVLSASVMCQRVAGWLR</sequence>
<evidence type="ECO:0000313" key="2">
    <source>
        <dbReference type="EMBL" id="EEQ55358.1"/>
    </source>
</evidence>